<comment type="caution">
    <text evidence="1">The sequence shown here is derived from an EMBL/GenBank/DDBJ whole genome shotgun (WGS) entry which is preliminary data.</text>
</comment>
<accession>A0A7H5A811</accession>
<reference evidence="1 2" key="1">
    <citation type="submission" date="2014-01" db="EMBL/GenBank/DDBJ databases">
        <title>The Genome Sequence of Klebsiella oxytoca MGH 27.</title>
        <authorList>
            <consortium name="The Broad Institute Genomics Platform"/>
            <consortium name="The Broad Institute Genome Sequencing Center for Infectious Disease"/>
            <person name="Murphy C."/>
            <person name="Cosimi L."/>
            <person name="Cerqueira G."/>
            <person name="Feldgarden M."/>
            <person name="Earl A."/>
            <person name="Hung D."/>
            <person name="Onderdonk A.B."/>
            <person name="Ferraro M.J."/>
            <person name="Hooper D."/>
            <person name="Dekker J."/>
            <person name="O'Brien T."/>
            <person name="Huang S."/>
            <person name="Quan V."/>
            <person name="Ernst C."/>
            <person name="Delaney M."/>
            <person name="DuBois A."/>
            <person name="Kim D.S."/>
            <person name="Young S.K."/>
            <person name="Zeng Q."/>
            <person name="Gargeya S."/>
            <person name="Fitzgerald M."/>
            <person name="Abouelleil A."/>
            <person name="Alvarado L."/>
            <person name="Berlin A.M."/>
            <person name="Chapman S.B."/>
            <person name="Gainer-Dewar J."/>
            <person name="Goldberg J."/>
            <person name="Gnerre S."/>
            <person name="Griggs A."/>
            <person name="Gujja S."/>
            <person name="Hansen M."/>
            <person name="Howarth C."/>
            <person name="Imamovic A."/>
            <person name="Ireland A."/>
            <person name="Larimer J."/>
            <person name="McCowan C."/>
            <person name="Murphy C."/>
            <person name="Pearson M."/>
            <person name="Poon T.W."/>
            <person name="Priest M."/>
            <person name="Roberts A."/>
            <person name="Saif S."/>
            <person name="Shea T."/>
            <person name="Sykes S."/>
            <person name="Wortman J."/>
            <person name="Nusbaum C."/>
            <person name="Birren B."/>
        </authorList>
    </citation>
    <scope>NUCLEOTIDE SEQUENCE [LARGE SCALE GENOMIC DNA]</scope>
    <source>
        <strain evidence="1 2">MGH 27</strain>
    </source>
</reference>
<evidence type="ECO:0000313" key="2">
    <source>
        <dbReference type="Proteomes" id="UP000020202"/>
    </source>
</evidence>
<gene>
    <name evidence="1" type="ORF">L373_03715</name>
</gene>
<evidence type="ECO:0000313" key="1">
    <source>
        <dbReference type="EMBL" id="EWF88534.1"/>
    </source>
</evidence>
<name>A0A7H5A811_9ENTR</name>
<proteinExistence type="predicted"/>
<sequence>MFVYQHKSNVFTPQNPNVAKTIHFDGVFRRRRLDSRHVANDLTILLAKWFHHK</sequence>
<protein>
    <submittedName>
        <fullName evidence="1">Uncharacterized protein</fullName>
    </submittedName>
</protein>
<dbReference type="AlphaFoldDB" id="A0A7H5A811"/>
<dbReference type="Proteomes" id="UP000020202">
    <property type="component" value="Unassembled WGS sequence"/>
</dbReference>
<organism evidence="1 2">
    <name type="scientific">Klebsiella michiganensis</name>
    <dbReference type="NCBI Taxonomy" id="1134687"/>
    <lineage>
        <taxon>Bacteria</taxon>
        <taxon>Pseudomonadati</taxon>
        <taxon>Pseudomonadota</taxon>
        <taxon>Gammaproteobacteria</taxon>
        <taxon>Enterobacterales</taxon>
        <taxon>Enterobacteriaceae</taxon>
        <taxon>Klebsiella/Raoultella group</taxon>
        <taxon>Klebsiella</taxon>
    </lineage>
</organism>
<dbReference type="EMBL" id="JCNZ01000009">
    <property type="protein sequence ID" value="EWF88534.1"/>
    <property type="molecule type" value="Genomic_DNA"/>
</dbReference>